<evidence type="ECO:0000313" key="10">
    <source>
        <dbReference type="Proteomes" id="UP000321057"/>
    </source>
</evidence>
<feature type="transmembrane region" description="Helical" evidence="6">
    <location>
        <begin position="71"/>
        <end position="87"/>
    </location>
</feature>
<keyword evidence="5 6" id="KW-0472">Membrane</keyword>
<dbReference type="RefSeq" id="WP_042739542.1">
    <property type="nucleotide sequence ID" value="NZ_BKAX01000008.1"/>
</dbReference>
<evidence type="ECO:0000256" key="6">
    <source>
        <dbReference type="SAM" id="Phobius"/>
    </source>
</evidence>
<accession>A0A0D0SP98</accession>
<keyword evidence="4 6" id="KW-1133">Transmembrane helix</keyword>
<evidence type="ECO:0000313" key="9">
    <source>
        <dbReference type="Proteomes" id="UP000255277"/>
    </source>
</evidence>
<evidence type="ECO:0000313" key="8">
    <source>
        <dbReference type="EMBL" id="SUM34251.1"/>
    </source>
</evidence>
<keyword evidence="2" id="KW-1003">Cell membrane</keyword>
<dbReference type="GeneID" id="93844608"/>
<evidence type="ECO:0000313" key="7">
    <source>
        <dbReference type="EMBL" id="GEQ06704.1"/>
    </source>
</evidence>
<name>A0A0D0SP98_STAGA</name>
<feature type="transmembrane region" description="Helical" evidence="6">
    <location>
        <begin position="34"/>
        <end position="51"/>
    </location>
</feature>
<dbReference type="InterPro" id="IPR005598">
    <property type="entry name" value="ATP_synth_I"/>
</dbReference>
<feature type="transmembrane region" description="Helical" evidence="6">
    <location>
        <begin position="12"/>
        <end position="28"/>
    </location>
</feature>
<keyword evidence="10" id="KW-1185">Reference proteome</keyword>
<reference evidence="7 10" key="2">
    <citation type="submission" date="2019-07" db="EMBL/GenBank/DDBJ databases">
        <title>Whole genome shotgun sequence of Staphylococcus gallinarum NBRC 109767.</title>
        <authorList>
            <person name="Hosoyama A."/>
            <person name="Uohara A."/>
            <person name="Ohji S."/>
            <person name="Ichikawa N."/>
        </authorList>
    </citation>
    <scope>NUCLEOTIDE SEQUENCE [LARGE SCALE GENOMIC DNA]</scope>
    <source>
        <strain evidence="7 10">NBRC 109767</strain>
    </source>
</reference>
<evidence type="ECO:0000256" key="4">
    <source>
        <dbReference type="ARBA" id="ARBA00022989"/>
    </source>
</evidence>
<evidence type="ECO:0000256" key="5">
    <source>
        <dbReference type="ARBA" id="ARBA00023136"/>
    </source>
</evidence>
<evidence type="ECO:0000256" key="1">
    <source>
        <dbReference type="ARBA" id="ARBA00004651"/>
    </source>
</evidence>
<gene>
    <name evidence="8" type="ORF">NCTC12195_03766</name>
    <name evidence="7" type="ORF">SGA02_25320</name>
</gene>
<dbReference type="GO" id="GO:0005886">
    <property type="term" value="C:plasma membrane"/>
    <property type="evidence" value="ECO:0007669"/>
    <property type="project" value="UniProtKB-SubCell"/>
</dbReference>
<dbReference type="EMBL" id="BKAX01000008">
    <property type="protein sequence ID" value="GEQ06704.1"/>
    <property type="molecule type" value="Genomic_DNA"/>
</dbReference>
<dbReference type="AlphaFoldDB" id="A0A0D0SP98"/>
<keyword evidence="3 6" id="KW-0812">Transmembrane</keyword>
<organism evidence="8 9">
    <name type="scientific">Staphylococcus gallinarum</name>
    <dbReference type="NCBI Taxonomy" id="1293"/>
    <lineage>
        <taxon>Bacteria</taxon>
        <taxon>Bacillati</taxon>
        <taxon>Bacillota</taxon>
        <taxon>Bacilli</taxon>
        <taxon>Bacillales</taxon>
        <taxon>Staphylococcaceae</taxon>
        <taxon>Staphylococcus</taxon>
    </lineage>
</organism>
<comment type="subcellular location">
    <subcellularLocation>
        <location evidence="1">Cell membrane</location>
        <topology evidence="1">Multi-pass membrane protein</topology>
    </subcellularLocation>
</comment>
<dbReference type="OrthoDB" id="2418190at2"/>
<proteinExistence type="predicted"/>
<sequence>MKRFSIIFKQYLQYYLYGIIVLFIVFIFTRSPVVLGLILGLTGSLCITYTFEYYLAKAKDKDNIHISTGNVWRYLTVIIACCIWVLYKEYINIFGVIVGLSVSYVLIILKPLIQKN</sequence>
<protein>
    <submittedName>
        <fullName evidence="8">ATP synthase I</fullName>
    </submittedName>
</protein>
<dbReference type="Proteomes" id="UP000255277">
    <property type="component" value="Unassembled WGS sequence"/>
</dbReference>
<dbReference type="Pfam" id="PF03899">
    <property type="entry name" value="ATP-synt_I"/>
    <property type="match status" value="1"/>
</dbReference>
<dbReference type="Proteomes" id="UP000321057">
    <property type="component" value="Unassembled WGS sequence"/>
</dbReference>
<dbReference type="STRING" id="1293.SH09_10195"/>
<evidence type="ECO:0000256" key="3">
    <source>
        <dbReference type="ARBA" id="ARBA00022692"/>
    </source>
</evidence>
<dbReference type="EMBL" id="UHDK01000001">
    <property type="protein sequence ID" value="SUM34251.1"/>
    <property type="molecule type" value="Genomic_DNA"/>
</dbReference>
<reference evidence="8 9" key="1">
    <citation type="submission" date="2018-06" db="EMBL/GenBank/DDBJ databases">
        <authorList>
            <consortium name="Pathogen Informatics"/>
            <person name="Doyle S."/>
        </authorList>
    </citation>
    <scope>NUCLEOTIDE SEQUENCE [LARGE SCALE GENOMIC DNA]</scope>
    <source>
        <strain evidence="8 9">NCTC12195</strain>
    </source>
</reference>
<evidence type="ECO:0000256" key="2">
    <source>
        <dbReference type="ARBA" id="ARBA00022475"/>
    </source>
</evidence>
<feature type="transmembrane region" description="Helical" evidence="6">
    <location>
        <begin position="93"/>
        <end position="113"/>
    </location>
</feature>